<proteinExistence type="predicted"/>
<dbReference type="Proteomes" id="UP000779900">
    <property type="component" value="Unassembled WGS sequence"/>
</dbReference>
<reference evidence="1" key="1">
    <citation type="submission" date="2019-03" db="EMBL/GenBank/DDBJ databases">
        <title>Lake Tanganyika Metagenome-Assembled Genomes (MAGs).</title>
        <authorList>
            <person name="Tran P."/>
        </authorList>
    </citation>
    <scope>NUCLEOTIDE SEQUENCE</scope>
    <source>
        <strain evidence="1">K_DeepCast_150m_m2_040</strain>
    </source>
</reference>
<evidence type="ECO:0000313" key="2">
    <source>
        <dbReference type="Proteomes" id="UP000779900"/>
    </source>
</evidence>
<dbReference type="Pfam" id="PF12675">
    <property type="entry name" value="DUF3795"/>
    <property type="match status" value="1"/>
</dbReference>
<name>A0A937XF04_UNCW3</name>
<dbReference type="AlphaFoldDB" id="A0A937XF04"/>
<evidence type="ECO:0000313" key="1">
    <source>
        <dbReference type="EMBL" id="MBM3332510.1"/>
    </source>
</evidence>
<dbReference type="InterPro" id="IPR024227">
    <property type="entry name" value="DUF3795"/>
</dbReference>
<sequence>MKIGVCGIACEKCPRMVKGTCPSGDAGCVPKENKFCKIATCAFKKGVRLCFECADFPCETTKEGPIAFGYCQYIRGK</sequence>
<protein>
    <submittedName>
        <fullName evidence="1">DUF3795 domain-containing protein</fullName>
    </submittedName>
</protein>
<dbReference type="EMBL" id="VGIR01000095">
    <property type="protein sequence ID" value="MBM3332510.1"/>
    <property type="molecule type" value="Genomic_DNA"/>
</dbReference>
<comment type="caution">
    <text evidence="1">The sequence shown here is derived from an EMBL/GenBank/DDBJ whole genome shotgun (WGS) entry which is preliminary data.</text>
</comment>
<gene>
    <name evidence="1" type="ORF">FJY68_11795</name>
</gene>
<accession>A0A937XF04</accession>
<organism evidence="1 2">
    <name type="scientific">candidate division WOR-3 bacterium</name>
    <dbReference type="NCBI Taxonomy" id="2052148"/>
    <lineage>
        <taxon>Bacteria</taxon>
        <taxon>Bacteria division WOR-3</taxon>
    </lineage>
</organism>